<dbReference type="EMBL" id="JBHTEY010000004">
    <property type="protein sequence ID" value="MFC7616396.1"/>
    <property type="molecule type" value="Genomic_DNA"/>
</dbReference>
<dbReference type="PROSITE" id="PS50801">
    <property type="entry name" value="STAS"/>
    <property type="match status" value="1"/>
</dbReference>
<protein>
    <submittedName>
        <fullName evidence="2">STAS domain-containing protein</fullName>
    </submittedName>
</protein>
<evidence type="ECO:0000313" key="3">
    <source>
        <dbReference type="Proteomes" id="UP001596512"/>
    </source>
</evidence>
<dbReference type="InterPro" id="IPR036513">
    <property type="entry name" value="STAS_dom_sf"/>
</dbReference>
<feature type="domain" description="STAS" evidence="1">
    <location>
        <begin position="10"/>
        <end position="120"/>
    </location>
</feature>
<dbReference type="CDD" id="cd07043">
    <property type="entry name" value="STAS_anti-anti-sigma_factors"/>
    <property type="match status" value="1"/>
</dbReference>
<dbReference type="Proteomes" id="UP001596512">
    <property type="component" value="Unassembled WGS sequence"/>
</dbReference>
<name>A0ABW2TSF3_9PSEU</name>
<accession>A0ABW2TSF3</accession>
<dbReference type="InterPro" id="IPR002645">
    <property type="entry name" value="STAS_dom"/>
</dbReference>
<comment type="caution">
    <text evidence="2">The sequence shown here is derived from an EMBL/GenBank/DDBJ whole genome shotgun (WGS) entry which is preliminary data.</text>
</comment>
<proteinExistence type="predicted"/>
<dbReference type="PANTHER" id="PTHR33495:SF2">
    <property type="entry name" value="ANTI-SIGMA FACTOR ANTAGONIST TM_1081-RELATED"/>
    <property type="match status" value="1"/>
</dbReference>
<evidence type="ECO:0000259" key="1">
    <source>
        <dbReference type="PROSITE" id="PS50801"/>
    </source>
</evidence>
<organism evidence="2 3">
    <name type="scientific">Actinokineospora soli</name>
    <dbReference type="NCBI Taxonomy" id="1048753"/>
    <lineage>
        <taxon>Bacteria</taxon>
        <taxon>Bacillati</taxon>
        <taxon>Actinomycetota</taxon>
        <taxon>Actinomycetes</taxon>
        <taxon>Pseudonocardiales</taxon>
        <taxon>Pseudonocardiaceae</taxon>
        <taxon>Actinokineospora</taxon>
    </lineage>
</organism>
<sequence>MTESVPPPLVDVRVEEDGQCTVVTVVGEVDASSVEAVTPALAAAVDARPGGVVVDLAGVRFFGSAGLSALLAVHDHALLSGVPLVLVCSAVVARVLDVTETRGFIAERDDVASARKSVGC</sequence>
<dbReference type="PANTHER" id="PTHR33495">
    <property type="entry name" value="ANTI-SIGMA FACTOR ANTAGONIST TM_1081-RELATED-RELATED"/>
    <property type="match status" value="1"/>
</dbReference>
<evidence type="ECO:0000313" key="2">
    <source>
        <dbReference type="EMBL" id="MFC7616396.1"/>
    </source>
</evidence>
<gene>
    <name evidence="2" type="ORF">ACFQV2_25920</name>
</gene>
<keyword evidence="3" id="KW-1185">Reference proteome</keyword>
<reference evidence="3" key="1">
    <citation type="journal article" date="2019" name="Int. J. Syst. Evol. Microbiol.">
        <title>The Global Catalogue of Microorganisms (GCM) 10K type strain sequencing project: providing services to taxonomists for standard genome sequencing and annotation.</title>
        <authorList>
            <consortium name="The Broad Institute Genomics Platform"/>
            <consortium name="The Broad Institute Genome Sequencing Center for Infectious Disease"/>
            <person name="Wu L."/>
            <person name="Ma J."/>
        </authorList>
    </citation>
    <scope>NUCLEOTIDE SEQUENCE [LARGE SCALE GENOMIC DNA]</scope>
    <source>
        <strain evidence="3">JCM 17695</strain>
    </source>
</reference>
<dbReference type="SUPFAM" id="SSF52091">
    <property type="entry name" value="SpoIIaa-like"/>
    <property type="match status" value="1"/>
</dbReference>
<dbReference type="Pfam" id="PF01740">
    <property type="entry name" value="STAS"/>
    <property type="match status" value="1"/>
</dbReference>
<dbReference type="Gene3D" id="3.30.750.24">
    <property type="entry name" value="STAS domain"/>
    <property type="match status" value="1"/>
</dbReference>